<sequence length="107" mass="11062">MGSSVTPAAIALFLLWVSVCGCVGALPPALRSRPLNRDPVAAALAGRVAAITQQLGHWPANPAIEDAIRPSDAQRAQKVVLQPSSTSTSPQPVVNPKKPKTPGPVRA</sequence>
<gene>
    <name evidence="3" type="ORF">BMF94_3705</name>
</gene>
<dbReference type="AlphaFoldDB" id="A0A2S5B9B8"/>
<name>A0A2S5B9B8_9BASI</name>
<dbReference type="EMBL" id="PJQD01000038">
    <property type="protein sequence ID" value="POY73368.1"/>
    <property type="molecule type" value="Genomic_DNA"/>
</dbReference>
<accession>A0A2S5B9B8</accession>
<feature type="signal peptide" evidence="2">
    <location>
        <begin position="1"/>
        <end position="25"/>
    </location>
</feature>
<proteinExistence type="predicted"/>
<feature type="compositionally biased region" description="Low complexity" evidence="1">
    <location>
        <begin position="79"/>
        <end position="96"/>
    </location>
</feature>
<reference evidence="3 4" key="1">
    <citation type="journal article" date="2018" name="Front. Microbiol.">
        <title>Prospects for Fungal Bioremediation of Acidic Radioactive Waste Sites: Characterization and Genome Sequence of Rhodotorula taiwanensis MD1149.</title>
        <authorList>
            <person name="Tkavc R."/>
            <person name="Matrosova V.Y."/>
            <person name="Grichenko O.E."/>
            <person name="Gostincar C."/>
            <person name="Volpe R.P."/>
            <person name="Klimenkova P."/>
            <person name="Gaidamakova E.K."/>
            <person name="Zhou C.E."/>
            <person name="Stewart B.J."/>
            <person name="Lyman M.G."/>
            <person name="Malfatti S.A."/>
            <person name="Rubinfeld B."/>
            <person name="Courtot M."/>
            <person name="Singh J."/>
            <person name="Dalgard C.L."/>
            <person name="Hamilton T."/>
            <person name="Frey K.G."/>
            <person name="Gunde-Cimerman N."/>
            <person name="Dugan L."/>
            <person name="Daly M.J."/>
        </authorList>
    </citation>
    <scope>NUCLEOTIDE SEQUENCE [LARGE SCALE GENOMIC DNA]</scope>
    <source>
        <strain evidence="3 4">MD1149</strain>
    </source>
</reference>
<comment type="caution">
    <text evidence="3">The sequence shown here is derived from an EMBL/GenBank/DDBJ whole genome shotgun (WGS) entry which is preliminary data.</text>
</comment>
<feature type="chain" id="PRO_5015677272" evidence="2">
    <location>
        <begin position="26"/>
        <end position="107"/>
    </location>
</feature>
<evidence type="ECO:0000313" key="4">
    <source>
        <dbReference type="Proteomes" id="UP000237144"/>
    </source>
</evidence>
<evidence type="ECO:0000313" key="3">
    <source>
        <dbReference type="EMBL" id="POY73368.1"/>
    </source>
</evidence>
<evidence type="ECO:0000256" key="2">
    <source>
        <dbReference type="SAM" id="SignalP"/>
    </source>
</evidence>
<organism evidence="3 4">
    <name type="scientific">Rhodotorula taiwanensis</name>
    <dbReference type="NCBI Taxonomy" id="741276"/>
    <lineage>
        <taxon>Eukaryota</taxon>
        <taxon>Fungi</taxon>
        <taxon>Dikarya</taxon>
        <taxon>Basidiomycota</taxon>
        <taxon>Pucciniomycotina</taxon>
        <taxon>Microbotryomycetes</taxon>
        <taxon>Sporidiobolales</taxon>
        <taxon>Sporidiobolaceae</taxon>
        <taxon>Rhodotorula</taxon>
    </lineage>
</organism>
<protein>
    <submittedName>
        <fullName evidence="3">Uncharacterized protein</fullName>
    </submittedName>
</protein>
<evidence type="ECO:0000256" key="1">
    <source>
        <dbReference type="SAM" id="MobiDB-lite"/>
    </source>
</evidence>
<dbReference type="Proteomes" id="UP000237144">
    <property type="component" value="Unassembled WGS sequence"/>
</dbReference>
<keyword evidence="2" id="KW-0732">Signal</keyword>
<feature type="region of interest" description="Disordered" evidence="1">
    <location>
        <begin position="71"/>
        <end position="107"/>
    </location>
</feature>
<keyword evidence="4" id="KW-1185">Reference proteome</keyword>